<dbReference type="Gene3D" id="1.10.10.200">
    <property type="match status" value="1"/>
</dbReference>
<dbReference type="GO" id="GO:0015074">
    <property type="term" value="P:DNA integration"/>
    <property type="evidence" value="ECO:0007669"/>
    <property type="project" value="InterPro"/>
</dbReference>
<dbReference type="PROSITE" id="PS50879">
    <property type="entry name" value="RNASE_H_1"/>
    <property type="match status" value="1"/>
</dbReference>
<evidence type="ECO:0000256" key="7">
    <source>
        <dbReference type="ARBA" id="ARBA00022801"/>
    </source>
</evidence>
<keyword evidence="9" id="KW-0695">RNA-directed DNA polymerase</keyword>
<dbReference type="GO" id="GO:0035613">
    <property type="term" value="F:RNA stem-loop binding"/>
    <property type="evidence" value="ECO:0007669"/>
    <property type="project" value="TreeGrafter"/>
</dbReference>
<feature type="domain" description="Integrase catalytic" evidence="15">
    <location>
        <begin position="437"/>
        <end position="553"/>
    </location>
</feature>
<dbReference type="EC" id="2.7.7.49" evidence="1"/>
<dbReference type="PANTHER" id="PTHR41694">
    <property type="entry name" value="ENDOGENOUS RETROVIRUS GROUP K MEMBER POL PROTEIN"/>
    <property type="match status" value="1"/>
</dbReference>
<dbReference type="PROSITE" id="PS50994">
    <property type="entry name" value="INTEGRASE"/>
    <property type="match status" value="1"/>
</dbReference>
<evidence type="ECO:0000259" key="14">
    <source>
        <dbReference type="PROSITE" id="PS50879"/>
    </source>
</evidence>
<keyword evidence="12" id="KW-0863">Zinc-finger</keyword>
<dbReference type="InterPro" id="IPR017856">
    <property type="entry name" value="Integrase-like_N"/>
</dbReference>
<feature type="domain" description="Integrase-type" evidence="13">
    <location>
        <begin position="387"/>
        <end position="428"/>
    </location>
</feature>
<dbReference type="Pfam" id="PF00075">
    <property type="entry name" value="RNase_H"/>
    <property type="match status" value="1"/>
</dbReference>
<evidence type="ECO:0000256" key="2">
    <source>
        <dbReference type="ARBA" id="ARBA00022679"/>
    </source>
</evidence>
<sequence>GLTIAPEKIQLTSPFKFLGLLLLERTRTVTPQPLKIADDPKTLHQLQRLCGSINWLRPFLGLNNTDLAPLFELLKGSDDLTSPRTLTPDARAAIQRVADALSHRKVHRCNPALPFRFAVVGECPHFYGLIFQWDHLVEEDPLYMIEWIFLSYSPTKTITTPVEQVSTLITRASLRLQDMAGCDFICIHVPWKKSELERIWQTNQNFQLALGSFPGQVSVHYPKHKIFTETFKLMPRTLRSHTPLKALIVYTDGSGRSKKSVIVWKDPDNQEWESDVQVVEGSPQIIELAAVVRAFKKFDQAFNLVTDSAYVAGVVQRAENSLLKHVENERLFSLLLELVQLLSHRRQPYFVMHIRSHTDLLGPITEGNRRADQLALAANITSANVPDIFTQAKMSHMFFDQNAPALARMFKITQAQAQAIVSTCPNCQSCALPTVTSGANPRGLGSLELWQTDITHYAPFGRLKYIHVSVDTFSHAIFASVHAGEKTKYLKKHLMQAFAALGIPKQIKSDNGPAFSSKAFKEFCQEWGIQHLTGIPHNPTGQSIVERTHKEIK</sequence>
<keyword evidence="17" id="KW-1185">Reference proteome</keyword>
<evidence type="ECO:0000256" key="1">
    <source>
        <dbReference type="ARBA" id="ARBA00012493"/>
    </source>
</evidence>
<proteinExistence type="predicted"/>
<dbReference type="SUPFAM" id="SSF53098">
    <property type="entry name" value="Ribonuclease H-like"/>
    <property type="match status" value="2"/>
</dbReference>
<evidence type="ECO:0000256" key="5">
    <source>
        <dbReference type="ARBA" id="ARBA00022723"/>
    </source>
</evidence>
<evidence type="ECO:0000256" key="6">
    <source>
        <dbReference type="ARBA" id="ARBA00022759"/>
    </source>
</evidence>
<dbReference type="SUPFAM" id="SSF56672">
    <property type="entry name" value="DNA/RNA polymerases"/>
    <property type="match status" value="1"/>
</dbReference>
<dbReference type="GO" id="GO:0008270">
    <property type="term" value="F:zinc ion binding"/>
    <property type="evidence" value="ECO:0007669"/>
    <property type="project" value="UniProtKB-KW"/>
</dbReference>
<dbReference type="AlphaFoldDB" id="A0A7K9KAX6"/>
<dbReference type="Pfam" id="PF00665">
    <property type="entry name" value="rve"/>
    <property type="match status" value="1"/>
</dbReference>
<keyword evidence="5" id="KW-0479">Metal-binding</keyword>
<dbReference type="Gene3D" id="3.30.70.270">
    <property type="match status" value="1"/>
</dbReference>
<dbReference type="GO" id="GO:0004523">
    <property type="term" value="F:RNA-DNA hybrid ribonuclease activity"/>
    <property type="evidence" value="ECO:0007669"/>
    <property type="project" value="InterPro"/>
</dbReference>
<keyword evidence="3" id="KW-0548">Nucleotidyltransferase</keyword>
<dbReference type="InterPro" id="IPR043128">
    <property type="entry name" value="Rev_trsase/Diguanyl_cyclase"/>
</dbReference>
<dbReference type="InterPro" id="IPR002156">
    <property type="entry name" value="RNaseH_domain"/>
</dbReference>
<dbReference type="GO" id="GO:0003964">
    <property type="term" value="F:RNA-directed DNA polymerase activity"/>
    <property type="evidence" value="ECO:0007669"/>
    <property type="project" value="UniProtKB-KW"/>
</dbReference>
<feature type="domain" description="RNase H type-1" evidence="14">
    <location>
        <begin position="243"/>
        <end position="380"/>
    </location>
</feature>
<evidence type="ECO:0000256" key="11">
    <source>
        <dbReference type="ARBA" id="ARBA00023268"/>
    </source>
</evidence>
<evidence type="ECO:0000256" key="9">
    <source>
        <dbReference type="ARBA" id="ARBA00022918"/>
    </source>
</evidence>
<reference evidence="16 17" key="1">
    <citation type="submission" date="2019-09" db="EMBL/GenBank/DDBJ databases">
        <title>Bird 10,000 Genomes (B10K) Project - Family phase.</title>
        <authorList>
            <person name="Zhang G."/>
        </authorList>
    </citation>
    <scope>NUCLEOTIDE SEQUENCE [LARGE SCALE GENOMIC DNA]</scope>
    <source>
        <strain evidence="16">B10K-DU-001-34</strain>
        <tissue evidence="16">Muscle</tissue>
    </source>
</reference>
<dbReference type="Pfam" id="PF06817">
    <property type="entry name" value="RVT_thumb"/>
    <property type="match status" value="1"/>
</dbReference>
<dbReference type="InterPro" id="IPR012337">
    <property type="entry name" value="RNaseH-like_sf"/>
</dbReference>
<dbReference type="InterPro" id="IPR001584">
    <property type="entry name" value="Integrase_cat-core"/>
</dbReference>
<evidence type="ECO:0000259" key="13">
    <source>
        <dbReference type="PROSITE" id="PS50876"/>
    </source>
</evidence>
<comment type="caution">
    <text evidence="16">The sequence shown here is derived from an EMBL/GenBank/DDBJ whole genome shotgun (WGS) entry which is preliminary data.</text>
</comment>
<feature type="non-terminal residue" evidence="16">
    <location>
        <position position="553"/>
    </location>
</feature>
<dbReference type="Pfam" id="PF02022">
    <property type="entry name" value="Integrase_Zn"/>
    <property type="match status" value="1"/>
</dbReference>
<evidence type="ECO:0000313" key="17">
    <source>
        <dbReference type="Proteomes" id="UP000523279"/>
    </source>
</evidence>
<keyword evidence="10" id="KW-0238">DNA-binding</keyword>
<dbReference type="InterPro" id="IPR036397">
    <property type="entry name" value="RNaseH_sf"/>
</dbReference>
<organism evidence="16 17">
    <name type="scientific">Dicaeum eximium</name>
    <dbReference type="NCBI Taxonomy" id="667154"/>
    <lineage>
        <taxon>Eukaryota</taxon>
        <taxon>Metazoa</taxon>
        <taxon>Chordata</taxon>
        <taxon>Craniata</taxon>
        <taxon>Vertebrata</taxon>
        <taxon>Euteleostomi</taxon>
        <taxon>Archelosauria</taxon>
        <taxon>Archosauria</taxon>
        <taxon>Dinosauria</taxon>
        <taxon>Saurischia</taxon>
        <taxon>Theropoda</taxon>
        <taxon>Coelurosauria</taxon>
        <taxon>Aves</taxon>
        <taxon>Neognathae</taxon>
        <taxon>Neoaves</taxon>
        <taxon>Telluraves</taxon>
        <taxon>Australaves</taxon>
        <taxon>Passeriformes</taxon>
        <taxon>Passeroidea</taxon>
        <taxon>Dicaeidae</taxon>
        <taxon>Dicaeum</taxon>
    </lineage>
</organism>
<evidence type="ECO:0000256" key="8">
    <source>
        <dbReference type="ARBA" id="ARBA00022833"/>
    </source>
</evidence>
<keyword evidence="2" id="KW-0808">Transferase</keyword>
<evidence type="ECO:0000256" key="3">
    <source>
        <dbReference type="ARBA" id="ARBA00022695"/>
    </source>
</evidence>
<dbReference type="SUPFAM" id="SSF46919">
    <property type="entry name" value="N-terminal Zn binding domain of HIV integrase"/>
    <property type="match status" value="1"/>
</dbReference>
<evidence type="ECO:0000313" key="16">
    <source>
        <dbReference type="EMBL" id="NXH47707.1"/>
    </source>
</evidence>
<gene>
    <name evidence="16" type="primary">Hervk_3</name>
    <name evidence="16" type="ORF">DICEXI_R13959</name>
</gene>
<keyword evidence="7" id="KW-0378">Hydrolase</keyword>
<dbReference type="InterPro" id="IPR003308">
    <property type="entry name" value="Integrase_Zn-bd_dom_N"/>
</dbReference>
<evidence type="ECO:0000259" key="15">
    <source>
        <dbReference type="PROSITE" id="PS50994"/>
    </source>
</evidence>
<name>A0A7K9KAX6_9PASE</name>
<dbReference type="Proteomes" id="UP000523279">
    <property type="component" value="Unassembled WGS sequence"/>
</dbReference>
<evidence type="ECO:0000256" key="10">
    <source>
        <dbReference type="ARBA" id="ARBA00023125"/>
    </source>
</evidence>
<evidence type="ECO:0000256" key="4">
    <source>
        <dbReference type="ARBA" id="ARBA00022722"/>
    </source>
</evidence>
<evidence type="ECO:0000256" key="12">
    <source>
        <dbReference type="PROSITE-ProRule" id="PRU00450"/>
    </source>
</evidence>
<keyword evidence="11" id="KW-0511">Multifunctional enzyme</keyword>
<dbReference type="PROSITE" id="PS50876">
    <property type="entry name" value="ZF_INTEGRASE"/>
    <property type="match status" value="1"/>
</dbReference>
<dbReference type="Gene3D" id="3.30.420.10">
    <property type="entry name" value="Ribonuclease H-like superfamily/Ribonuclease H"/>
    <property type="match status" value="2"/>
</dbReference>
<dbReference type="PANTHER" id="PTHR41694:SF4">
    <property type="entry name" value="ENDOGENOUS RETROVIRUS GROUP K MEMBER 10 POL PROTEIN-RELATED"/>
    <property type="match status" value="1"/>
</dbReference>
<feature type="non-terminal residue" evidence="16">
    <location>
        <position position="1"/>
    </location>
</feature>
<keyword evidence="4" id="KW-0540">Nuclease</keyword>
<accession>A0A7K9KAX6</accession>
<dbReference type="InterPro" id="IPR010661">
    <property type="entry name" value="RVT_thumb"/>
</dbReference>
<dbReference type="GO" id="GO:0003677">
    <property type="term" value="F:DNA binding"/>
    <property type="evidence" value="ECO:0007669"/>
    <property type="project" value="UniProtKB-KW"/>
</dbReference>
<keyword evidence="6" id="KW-0255">Endonuclease</keyword>
<dbReference type="InterPro" id="IPR043502">
    <property type="entry name" value="DNA/RNA_pol_sf"/>
</dbReference>
<protein>
    <recommendedName>
        <fullName evidence="1">RNA-directed DNA polymerase</fullName>
        <ecNumber evidence="1">2.7.7.49</ecNumber>
    </recommendedName>
</protein>
<keyword evidence="8" id="KW-0862">Zinc</keyword>
<dbReference type="EMBL" id="VWZP01008289">
    <property type="protein sequence ID" value="NXH47707.1"/>
    <property type="molecule type" value="Genomic_DNA"/>
</dbReference>